<feature type="signal peptide" evidence="11">
    <location>
        <begin position="1"/>
        <end position="22"/>
    </location>
</feature>
<dbReference type="CDD" id="cd07185">
    <property type="entry name" value="OmpA_C-like"/>
    <property type="match status" value="1"/>
</dbReference>
<evidence type="ECO:0000256" key="1">
    <source>
        <dbReference type="ARBA" id="ARBA00004571"/>
    </source>
</evidence>
<evidence type="ECO:0000256" key="10">
    <source>
        <dbReference type="PROSITE-ProRule" id="PRU00473"/>
    </source>
</evidence>
<dbReference type="InterPro" id="IPR006664">
    <property type="entry name" value="OMP_bac"/>
</dbReference>
<keyword evidence="5 11" id="KW-0732">Signal</keyword>
<dbReference type="GO" id="GO:0005509">
    <property type="term" value="F:calcium ion binding"/>
    <property type="evidence" value="ECO:0007669"/>
    <property type="project" value="InterPro"/>
</dbReference>
<name>A0A1N7E603_9GAMM</name>
<dbReference type="PANTHER" id="PTHR30329:SF21">
    <property type="entry name" value="LIPOPROTEIN YIAD-RELATED"/>
    <property type="match status" value="1"/>
</dbReference>
<dbReference type="SUPFAM" id="SSF103647">
    <property type="entry name" value="TSP type-3 repeat"/>
    <property type="match status" value="1"/>
</dbReference>
<evidence type="ECO:0000259" key="12">
    <source>
        <dbReference type="PROSITE" id="PS51123"/>
    </source>
</evidence>
<proteinExistence type="predicted"/>
<reference evidence="14" key="1">
    <citation type="submission" date="2017-01" db="EMBL/GenBank/DDBJ databases">
        <authorList>
            <person name="Varghese N."/>
            <person name="Submissions S."/>
        </authorList>
    </citation>
    <scope>NUCLEOTIDE SEQUENCE [LARGE SCALE GENOMIC DNA]</scope>
    <source>
        <strain evidence="14">DSM 21768</strain>
    </source>
</reference>
<sequence length="403" mass="43284">MKFNKIALAVIAAVAAPVAAQAGVTVSPLLLGYHYTDSAEDAQRKLFGVDEKNGESLDSGLWTGAALGLELTPSTQFQVEYGVANTDTTVVVNDREVSGAEADAKQQTISGNFLIGTEQFTGYNPATKFKPYVLVGAGQSKIKIEDKASGQELDESKDTIGNIGLGARYLVNDALALRGEVRGIHNFDNDWWEGLALAGLEVTLGGRLAPVVPVAPVQEPVAPVKPAAVVVEDRIVDTDRDGVPDHLDACPGTEANTVVDARGCPVQVNLVEELRQELRVFFDYDKSAIKPQYREEVAKVAAQMREFPNATAVIEGHASRESARSNARYNQRLSEARANAVKSMLTNEFGVAPTRLNAVGYGFDRPIAPNDTAEGRAMNRRVEAVITGTKTTTVNQTKDMVVQ</sequence>
<keyword evidence="7" id="KW-0626">Porin</keyword>
<dbReference type="EMBL" id="FTNU01000003">
    <property type="protein sequence ID" value="SIR83425.1"/>
    <property type="molecule type" value="Genomic_DNA"/>
</dbReference>
<keyword evidence="14" id="KW-1185">Reference proteome</keyword>
<evidence type="ECO:0000256" key="5">
    <source>
        <dbReference type="ARBA" id="ARBA00022729"/>
    </source>
</evidence>
<keyword evidence="2" id="KW-0813">Transport</keyword>
<dbReference type="Gene3D" id="3.30.1330.60">
    <property type="entry name" value="OmpA-like domain"/>
    <property type="match status" value="1"/>
</dbReference>
<feature type="domain" description="OmpA-like" evidence="12">
    <location>
        <begin position="269"/>
        <end position="390"/>
    </location>
</feature>
<keyword evidence="6" id="KW-0406">Ion transport</keyword>
<dbReference type="PANTHER" id="PTHR30329">
    <property type="entry name" value="STATOR ELEMENT OF FLAGELLAR MOTOR COMPLEX"/>
    <property type="match status" value="1"/>
</dbReference>
<comment type="subcellular location">
    <subcellularLocation>
        <location evidence="1">Cell outer membrane</location>
        <topology evidence="1">Multi-pass membrane protein</topology>
    </subcellularLocation>
</comment>
<dbReference type="InterPro" id="IPR050330">
    <property type="entry name" value="Bact_OuterMem_StrucFunc"/>
</dbReference>
<dbReference type="Pfam" id="PF13505">
    <property type="entry name" value="OMP_b-brl"/>
    <property type="match status" value="1"/>
</dbReference>
<evidence type="ECO:0000256" key="4">
    <source>
        <dbReference type="ARBA" id="ARBA00022692"/>
    </source>
</evidence>
<dbReference type="SUPFAM" id="SSF103088">
    <property type="entry name" value="OmpA-like"/>
    <property type="match status" value="1"/>
</dbReference>
<dbReference type="PRINTS" id="PR01021">
    <property type="entry name" value="OMPADOMAIN"/>
</dbReference>
<evidence type="ECO:0000313" key="13">
    <source>
        <dbReference type="EMBL" id="SIR83425.1"/>
    </source>
</evidence>
<keyword evidence="4" id="KW-0812">Transmembrane</keyword>
<gene>
    <name evidence="13" type="ORF">SAMN02745664_103106</name>
</gene>
<dbReference type="PROSITE" id="PS51123">
    <property type="entry name" value="OMPA_2"/>
    <property type="match status" value="1"/>
</dbReference>
<dbReference type="RefSeq" id="WP_076554812.1">
    <property type="nucleotide sequence ID" value="NZ_FTNU01000003.1"/>
</dbReference>
<dbReference type="Pfam" id="PF00691">
    <property type="entry name" value="OmpA"/>
    <property type="match status" value="1"/>
</dbReference>
<dbReference type="InterPro" id="IPR006665">
    <property type="entry name" value="OmpA-like"/>
</dbReference>
<dbReference type="GO" id="GO:0009279">
    <property type="term" value="C:cell outer membrane"/>
    <property type="evidence" value="ECO:0007669"/>
    <property type="project" value="UniProtKB-SubCell"/>
</dbReference>
<evidence type="ECO:0000256" key="3">
    <source>
        <dbReference type="ARBA" id="ARBA00022452"/>
    </source>
</evidence>
<dbReference type="InterPro" id="IPR036737">
    <property type="entry name" value="OmpA-like_sf"/>
</dbReference>
<evidence type="ECO:0000256" key="8">
    <source>
        <dbReference type="ARBA" id="ARBA00023136"/>
    </source>
</evidence>
<keyword evidence="9" id="KW-0998">Cell outer membrane</keyword>
<evidence type="ECO:0000256" key="2">
    <source>
        <dbReference type="ARBA" id="ARBA00022448"/>
    </source>
</evidence>
<dbReference type="STRING" id="34061.B0189_04675"/>
<dbReference type="Proteomes" id="UP000187495">
    <property type="component" value="Unassembled WGS sequence"/>
</dbReference>
<organism evidence="13 14">
    <name type="scientific">Moraxella cuniculi DSM 21768</name>
    <dbReference type="NCBI Taxonomy" id="1122245"/>
    <lineage>
        <taxon>Bacteria</taxon>
        <taxon>Pseudomonadati</taxon>
        <taxon>Pseudomonadota</taxon>
        <taxon>Gammaproteobacteria</taxon>
        <taxon>Moraxellales</taxon>
        <taxon>Moraxellaceae</taxon>
        <taxon>Moraxella</taxon>
    </lineage>
</organism>
<dbReference type="SUPFAM" id="SSF56925">
    <property type="entry name" value="OMPA-like"/>
    <property type="match status" value="1"/>
</dbReference>
<evidence type="ECO:0000256" key="9">
    <source>
        <dbReference type="ARBA" id="ARBA00023237"/>
    </source>
</evidence>
<dbReference type="Gene3D" id="2.40.160.20">
    <property type="match status" value="1"/>
</dbReference>
<evidence type="ECO:0000256" key="6">
    <source>
        <dbReference type="ARBA" id="ARBA00023065"/>
    </source>
</evidence>
<dbReference type="GO" id="GO:0046930">
    <property type="term" value="C:pore complex"/>
    <property type="evidence" value="ECO:0007669"/>
    <property type="project" value="UniProtKB-KW"/>
</dbReference>
<dbReference type="InterPro" id="IPR011250">
    <property type="entry name" value="OMP/PagP_B-barrel"/>
</dbReference>
<evidence type="ECO:0000313" key="14">
    <source>
        <dbReference type="Proteomes" id="UP000187495"/>
    </source>
</evidence>
<evidence type="ECO:0000256" key="11">
    <source>
        <dbReference type="SAM" id="SignalP"/>
    </source>
</evidence>
<feature type="chain" id="PRO_5009941246" evidence="11">
    <location>
        <begin position="23"/>
        <end position="403"/>
    </location>
</feature>
<dbReference type="InterPro" id="IPR027385">
    <property type="entry name" value="Beta-barrel_OMP"/>
</dbReference>
<dbReference type="GO" id="GO:0015288">
    <property type="term" value="F:porin activity"/>
    <property type="evidence" value="ECO:0007669"/>
    <property type="project" value="UniProtKB-KW"/>
</dbReference>
<protein>
    <submittedName>
        <fullName evidence="13">OmpA-OmpF porin, OOP family</fullName>
    </submittedName>
</protein>
<dbReference type="AlphaFoldDB" id="A0A1N7E603"/>
<accession>A0A1N7E603</accession>
<dbReference type="InterPro" id="IPR028974">
    <property type="entry name" value="TSP_type-3_rpt"/>
</dbReference>
<keyword evidence="8 10" id="KW-0472">Membrane</keyword>
<keyword evidence="3" id="KW-1134">Transmembrane beta strand</keyword>
<evidence type="ECO:0000256" key="7">
    <source>
        <dbReference type="ARBA" id="ARBA00023114"/>
    </source>
</evidence>
<dbReference type="GO" id="GO:0006811">
    <property type="term" value="P:monoatomic ion transport"/>
    <property type="evidence" value="ECO:0007669"/>
    <property type="project" value="UniProtKB-KW"/>
</dbReference>